<evidence type="ECO:0000313" key="2">
    <source>
        <dbReference type="Proteomes" id="UP001214530"/>
    </source>
</evidence>
<dbReference type="AlphaFoldDB" id="A0AAJ5W3J2"/>
<protein>
    <submittedName>
        <fullName evidence="1">Uncharacterized protein</fullName>
    </submittedName>
</protein>
<proteinExistence type="predicted"/>
<gene>
    <name evidence="1" type="ORF">P0Y49_13725</name>
</gene>
<name>A0AAJ5W3J2_9SPHI</name>
<sequence length="347" mass="40235">MEAHVNRAKVLWENWEKRVSKIRELTGNLDDKQTLKYKYKFLTDGLHRLSVNPSDKEKLYTHAIKVVTAKLRKELYPNPIVRFLHRVQNELVNRPIHLFLLKDWKKESTNYIQEQLKSAGLNHLAGKIEKELDFEREKIHLKSVSNVYGNDKLEVNVHLAKIDEKAYAYKGYTATLTTENGESKSATFFPTDNIKVTEALNLLQGKPIYKSTHHSEPKMWMQLGQVQNLEEGKLELNKFPPDYDFDLKKILLEHSIKLEVYGISISTVQKGIEEGKSVAFDVPGKAKFYLSANPSEKTINFFNAEKKPITFAHLKKIIKPISKELNKDLKLIKQRNIEPENQLQVTR</sequence>
<reference evidence="1" key="1">
    <citation type="submission" date="2023-03" db="EMBL/GenBank/DDBJ databases">
        <title>Andean soil-derived lignocellulolytic bacterial consortium as a source of novel taxa and putative plastic-active enzymes.</title>
        <authorList>
            <person name="Diaz-Garcia L."/>
            <person name="Chuvochina M."/>
            <person name="Feuerriegel G."/>
            <person name="Bunk B."/>
            <person name="Sproer C."/>
            <person name="Streit W.R."/>
            <person name="Rodriguez L.M."/>
            <person name="Overmann J."/>
            <person name="Jimenez D.J."/>
        </authorList>
    </citation>
    <scope>NUCLEOTIDE SEQUENCE</scope>
    <source>
        <strain evidence="1">MAG 3858</strain>
    </source>
</reference>
<dbReference type="EMBL" id="CP119313">
    <property type="protein sequence ID" value="WEK17858.1"/>
    <property type="molecule type" value="Genomic_DNA"/>
</dbReference>
<organism evidence="1 2">
    <name type="scientific">Candidatus Pedobacter colombiensis</name>
    <dbReference type="NCBI Taxonomy" id="3121371"/>
    <lineage>
        <taxon>Bacteria</taxon>
        <taxon>Pseudomonadati</taxon>
        <taxon>Bacteroidota</taxon>
        <taxon>Sphingobacteriia</taxon>
        <taxon>Sphingobacteriales</taxon>
        <taxon>Sphingobacteriaceae</taxon>
        <taxon>Pedobacter</taxon>
    </lineage>
</organism>
<dbReference type="Proteomes" id="UP001214530">
    <property type="component" value="Chromosome"/>
</dbReference>
<accession>A0AAJ5W3J2</accession>
<evidence type="ECO:0000313" key="1">
    <source>
        <dbReference type="EMBL" id="WEK17858.1"/>
    </source>
</evidence>